<protein>
    <submittedName>
        <fullName evidence="1">Uncharacterized protein</fullName>
    </submittedName>
</protein>
<keyword evidence="2" id="KW-1185">Reference proteome</keyword>
<reference evidence="1 2" key="1">
    <citation type="journal article" date="2015" name="Sci. Rep.">
        <title>The power of single molecule real-time sequencing technology in the de novo assembly of a eukaryotic genome.</title>
        <authorList>
            <person name="Sakai H."/>
            <person name="Naito K."/>
            <person name="Ogiso-Tanaka E."/>
            <person name="Takahashi Y."/>
            <person name="Iseki K."/>
            <person name="Muto C."/>
            <person name="Satou K."/>
            <person name="Teruya K."/>
            <person name="Shiroma A."/>
            <person name="Shimoji M."/>
            <person name="Hirano T."/>
            <person name="Itoh T."/>
            <person name="Kaga A."/>
            <person name="Tomooka N."/>
        </authorList>
    </citation>
    <scope>NUCLEOTIDE SEQUENCE [LARGE SCALE GENOMIC DNA]</scope>
    <source>
        <strain evidence="2">cv. Shumari</strain>
    </source>
</reference>
<dbReference type="AlphaFoldDB" id="A0A0S3RKK6"/>
<dbReference type="EMBL" id="AP015036">
    <property type="protein sequence ID" value="BAT81079.1"/>
    <property type="molecule type" value="Genomic_DNA"/>
</dbReference>
<gene>
    <name evidence="1" type="primary">Vigan.03G073500</name>
    <name evidence="1" type="ORF">VIGAN_03073500</name>
</gene>
<evidence type="ECO:0000313" key="2">
    <source>
        <dbReference type="Proteomes" id="UP000291084"/>
    </source>
</evidence>
<sequence>MVSVPYGANFPATWHLDFATDKQSLMTYYQAEDYYLQEILFVQNPNIASTQSHQLGYYLLAPKVHPPEITHHWKSSWSNHHY</sequence>
<organism evidence="1 2">
    <name type="scientific">Vigna angularis var. angularis</name>
    <dbReference type="NCBI Taxonomy" id="157739"/>
    <lineage>
        <taxon>Eukaryota</taxon>
        <taxon>Viridiplantae</taxon>
        <taxon>Streptophyta</taxon>
        <taxon>Embryophyta</taxon>
        <taxon>Tracheophyta</taxon>
        <taxon>Spermatophyta</taxon>
        <taxon>Magnoliopsida</taxon>
        <taxon>eudicotyledons</taxon>
        <taxon>Gunneridae</taxon>
        <taxon>Pentapetalae</taxon>
        <taxon>rosids</taxon>
        <taxon>fabids</taxon>
        <taxon>Fabales</taxon>
        <taxon>Fabaceae</taxon>
        <taxon>Papilionoideae</taxon>
        <taxon>50 kb inversion clade</taxon>
        <taxon>NPAAA clade</taxon>
        <taxon>indigoferoid/millettioid clade</taxon>
        <taxon>Phaseoleae</taxon>
        <taxon>Vigna</taxon>
    </lineage>
</organism>
<proteinExistence type="predicted"/>
<name>A0A0S3RKK6_PHAAN</name>
<evidence type="ECO:0000313" key="1">
    <source>
        <dbReference type="EMBL" id="BAT81079.1"/>
    </source>
</evidence>
<accession>A0A0S3RKK6</accession>
<dbReference type="Proteomes" id="UP000291084">
    <property type="component" value="Chromosome 3"/>
</dbReference>